<keyword evidence="2" id="KW-1185">Reference proteome</keyword>
<organism evidence="1 2">
    <name type="scientific">Trametes sanguinea</name>
    <dbReference type="NCBI Taxonomy" id="158606"/>
    <lineage>
        <taxon>Eukaryota</taxon>
        <taxon>Fungi</taxon>
        <taxon>Dikarya</taxon>
        <taxon>Basidiomycota</taxon>
        <taxon>Agaricomycotina</taxon>
        <taxon>Agaricomycetes</taxon>
        <taxon>Polyporales</taxon>
        <taxon>Polyporaceae</taxon>
        <taxon>Trametes</taxon>
    </lineage>
</organism>
<protein>
    <submittedName>
        <fullName evidence="1">Uncharacterized protein</fullName>
    </submittedName>
</protein>
<gene>
    <name evidence="1" type="ORF">NUW54_g4361</name>
</gene>
<accession>A0ACC1Q0X8</accession>
<dbReference type="Proteomes" id="UP001144978">
    <property type="component" value="Unassembled WGS sequence"/>
</dbReference>
<name>A0ACC1Q0X8_9APHY</name>
<proteinExistence type="predicted"/>
<dbReference type="EMBL" id="JANSHE010000990">
    <property type="protein sequence ID" value="KAJ3005387.1"/>
    <property type="molecule type" value="Genomic_DNA"/>
</dbReference>
<sequence length="795" mass="88877">MDKIADELAQYLLDRLKDTAPDGRLLVGIAGVPASGKSTLAQLLVERVNTAAAISPSHELSDNAFGAGARSDKPIAVYVGLDGWHLTRAQLDNFPNPKLAHDRRGAHWTFDGEGYVAFIRTLRQPIASSDEVVVRAPSFSHEKKDPVPDAIAVYPHHRLVIIEGLYTFLSIPPWSAAAELLDERWYIDIGEEEAERRLVIRHVRTGVAKDMEEAVWRSRENDAPNGRFLRENMMKPTRVIPSVEDPHYKEMGTSSSEPLVTSDSPQGLLSIGHCCLDAAVPIHCSKQCMWNTAVAKYYLGLDAVDCPQPLGHVHRYRIAATPQTTGNREPLSAAPAIARQGVFSAILGFIYCAFVALLTLLLMASSSNGKALKRANPNTIHDKFMVGYQGWFTCAGDGEPVGPGHHGWLHWFNYPIPDGGRPNTDLWPDTSEYTPSELFPAPGVKYADGRQAFLFSSRHPKTVQRHFHWMAQHGVDGAFLQRFLGQTDLEQGNEGIRNQRDEVGDRVMEAAEKEGRVFAIMYDVSGVAPDRIQRLIEHDWIHLIRRKAILDSPAYLREQGRPVIALWGFGMSDAHHSPAMVRAVTRFIRDNTPGGAYIMAGVPAHWRTSVMDADPDPEFVKVWLEDFDAISPWTIGRYNSEEGADHFEQEKIKGDVELIKQHNERPSTKRKVDYIPVIWPGGSVSTSHALALNDGPDSAKGYNLSEGKWAWNDSPRKGGHFMWRQLFNVMRHGVRTVYGAMWDEYDEGTAFMPVVSHKSQLPVHEKYRFMALDEDGFDLPPDWSVLPPLTSESSR</sequence>
<evidence type="ECO:0000313" key="2">
    <source>
        <dbReference type="Proteomes" id="UP001144978"/>
    </source>
</evidence>
<evidence type="ECO:0000313" key="1">
    <source>
        <dbReference type="EMBL" id="KAJ3005387.1"/>
    </source>
</evidence>
<reference evidence="1" key="1">
    <citation type="submission" date="2022-08" db="EMBL/GenBank/DDBJ databases">
        <title>Genome Sequence of Pycnoporus sanguineus.</title>
        <authorList>
            <person name="Buettner E."/>
        </authorList>
    </citation>
    <scope>NUCLEOTIDE SEQUENCE</scope>
    <source>
        <strain evidence="1">CG-C14</strain>
    </source>
</reference>
<comment type="caution">
    <text evidence="1">The sequence shown here is derived from an EMBL/GenBank/DDBJ whole genome shotgun (WGS) entry which is preliminary data.</text>
</comment>